<keyword evidence="1" id="KW-0472">Membrane</keyword>
<feature type="transmembrane region" description="Helical" evidence="1">
    <location>
        <begin position="389"/>
        <end position="408"/>
    </location>
</feature>
<feature type="transmembrane region" description="Helical" evidence="1">
    <location>
        <begin position="12"/>
        <end position="30"/>
    </location>
</feature>
<protein>
    <recommendedName>
        <fullName evidence="4">Glycosyltransferase RgtA/B/C/D-like domain-containing protein</fullName>
    </recommendedName>
</protein>
<feature type="transmembrane region" description="Helical" evidence="1">
    <location>
        <begin position="295"/>
        <end position="317"/>
    </location>
</feature>
<dbReference type="Proteomes" id="UP001171916">
    <property type="component" value="Unassembled WGS sequence"/>
</dbReference>
<feature type="transmembrane region" description="Helical" evidence="1">
    <location>
        <begin position="354"/>
        <end position="383"/>
    </location>
</feature>
<dbReference type="EMBL" id="JAUEPH010000004">
    <property type="protein sequence ID" value="MDN3204563.1"/>
    <property type="molecule type" value="Genomic_DNA"/>
</dbReference>
<feature type="transmembrane region" description="Helical" evidence="1">
    <location>
        <begin position="113"/>
        <end position="131"/>
    </location>
</feature>
<dbReference type="RefSeq" id="WP_290000190.1">
    <property type="nucleotide sequence ID" value="NZ_JAUEPH010000004.1"/>
</dbReference>
<evidence type="ECO:0000313" key="3">
    <source>
        <dbReference type="Proteomes" id="UP001171916"/>
    </source>
</evidence>
<keyword evidence="1" id="KW-1133">Transmembrane helix</keyword>
<gene>
    <name evidence="2" type="ORF">QVH07_10405</name>
</gene>
<proteinExistence type="predicted"/>
<evidence type="ECO:0008006" key="4">
    <source>
        <dbReference type="Google" id="ProtNLM"/>
    </source>
</evidence>
<keyword evidence="1" id="KW-0812">Transmembrane</keyword>
<feature type="transmembrane region" description="Helical" evidence="1">
    <location>
        <begin position="72"/>
        <end position="101"/>
    </location>
</feature>
<reference evidence="2" key="1">
    <citation type="submission" date="2023-06" db="EMBL/GenBank/DDBJ databases">
        <title>Robiginitalea aurantiacus sp. nov. and Algoriphagus sediminis sp. nov., isolated from coastal sediment.</title>
        <authorList>
            <person name="Zhou Z.Y."/>
            <person name="An J."/>
            <person name="Jia Y.W."/>
            <person name="Du Z.J."/>
        </authorList>
    </citation>
    <scope>NUCLEOTIDE SEQUENCE</scope>
    <source>
        <strain evidence="2">C2-7</strain>
    </source>
</reference>
<keyword evidence="3" id="KW-1185">Reference proteome</keyword>
<feature type="transmembrane region" description="Helical" evidence="1">
    <location>
        <begin position="200"/>
        <end position="220"/>
    </location>
</feature>
<evidence type="ECO:0000256" key="1">
    <source>
        <dbReference type="SAM" id="Phobius"/>
    </source>
</evidence>
<feature type="transmembrane region" description="Helical" evidence="1">
    <location>
        <begin position="155"/>
        <end position="188"/>
    </location>
</feature>
<feature type="transmembrane region" description="Helical" evidence="1">
    <location>
        <begin position="323"/>
        <end position="342"/>
    </location>
</feature>
<evidence type="ECO:0000313" key="2">
    <source>
        <dbReference type="EMBL" id="MDN3204563.1"/>
    </source>
</evidence>
<comment type="caution">
    <text evidence="2">The sequence shown here is derived from an EMBL/GenBank/DDBJ whole genome shotgun (WGS) entry which is preliminary data.</text>
</comment>
<sequence length="528" mass="61747">MSNQVSLSQNLRSNWPVWAGCLFLVLYWWFGFDGITFSDDVYYILAGKNFWEGNMQVDDYHFSSRWGAYVPFGFFGLLFGFGPHIFSLFSLSCYLLSFLLLARLLEKKQLPLFAIWFCTQVYFLHFISKVYPDSALILWVSLVPVFAVHRHKRPILAGIGLILALFLGFITKETIIFLAPFPILLFFFDLRSKLVSSQFYTSLVISGFLIGTLYLGYFWIEFGDPLYRIQSINEGHYISEFTYADKGIGSILKRLTILPFTTFVERAYWPWIIFAIPCSYMAWKNKGKVKTEFALAGICLLVGFWFMSSTLEIYNPIYLNPRHLIILIPILSVLIVFGWQVWQSSKKWKYGLSAAILIGVMIAIILKDWKMAAFHVAFIPIVWLPKPKIKFAFLALLLITPTILAIPYQKNLKGYSDLLSTLDEITQPKENQNFVITNNFLVFSQEVILPGKEKQQDILFPIEDIIKLQRFPPQEVEVLIYNYYLHAYPKEKVDVDRLETWIFMNEYEVIEEWKENQLWYRKLSRVRD</sequence>
<accession>A0ABT7YDG0</accession>
<organism evidence="2 3">
    <name type="scientific">Algoriphagus sediminis</name>
    <dbReference type="NCBI Taxonomy" id="3057113"/>
    <lineage>
        <taxon>Bacteria</taxon>
        <taxon>Pseudomonadati</taxon>
        <taxon>Bacteroidota</taxon>
        <taxon>Cytophagia</taxon>
        <taxon>Cytophagales</taxon>
        <taxon>Cyclobacteriaceae</taxon>
        <taxon>Algoriphagus</taxon>
    </lineage>
</organism>
<name>A0ABT7YDG0_9BACT</name>